<feature type="compositionally biased region" description="Low complexity" evidence="1">
    <location>
        <begin position="139"/>
        <end position="148"/>
    </location>
</feature>
<dbReference type="Proteomes" id="UP001596956">
    <property type="component" value="Unassembled WGS sequence"/>
</dbReference>
<reference evidence="3" key="1">
    <citation type="journal article" date="2019" name="Int. J. Syst. Evol. Microbiol.">
        <title>The Global Catalogue of Microorganisms (GCM) 10K type strain sequencing project: providing services to taxonomists for standard genome sequencing and annotation.</title>
        <authorList>
            <consortium name="The Broad Institute Genomics Platform"/>
            <consortium name="The Broad Institute Genome Sequencing Center for Infectious Disease"/>
            <person name="Wu L."/>
            <person name="Ma J."/>
        </authorList>
    </citation>
    <scope>NUCLEOTIDE SEQUENCE [LARGE SCALE GENOMIC DNA]</scope>
    <source>
        <strain evidence="3">CCUG 63369</strain>
    </source>
</reference>
<proteinExistence type="predicted"/>
<evidence type="ECO:0000313" key="2">
    <source>
        <dbReference type="EMBL" id="MFD0802236.1"/>
    </source>
</evidence>
<evidence type="ECO:0008006" key="4">
    <source>
        <dbReference type="Google" id="ProtNLM"/>
    </source>
</evidence>
<accession>A0ABW3BH98</accession>
<evidence type="ECO:0000313" key="3">
    <source>
        <dbReference type="Proteomes" id="UP001596956"/>
    </source>
</evidence>
<gene>
    <name evidence="2" type="ORF">ACFQZU_13050</name>
</gene>
<keyword evidence="3" id="KW-1185">Reference proteome</keyword>
<organism evidence="2 3">
    <name type="scientific">Streptomonospora algeriensis</name>
    <dbReference type="NCBI Taxonomy" id="995084"/>
    <lineage>
        <taxon>Bacteria</taxon>
        <taxon>Bacillati</taxon>
        <taxon>Actinomycetota</taxon>
        <taxon>Actinomycetes</taxon>
        <taxon>Streptosporangiales</taxon>
        <taxon>Nocardiopsidaceae</taxon>
        <taxon>Streptomonospora</taxon>
    </lineage>
</organism>
<evidence type="ECO:0000256" key="1">
    <source>
        <dbReference type="SAM" id="MobiDB-lite"/>
    </source>
</evidence>
<sequence length="184" mass="18920">MAETADQARSTAGEVGSTAKEHAEGLVGDARTQAGHVAEDVQSRIMSEAHSQSQRFGENLRQWSSELESMAEHGEEGSPVQQVVRQAAQGGHGAADYLDERGVDGLLEEAKDFARRRPVAFLVGAAVAGFTVGRVLKASSAEPQQAASGSGGQGSASGQPAPPAPRQGGATLGETASRAEEGRT</sequence>
<feature type="region of interest" description="Disordered" evidence="1">
    <location>
        <begin position="1"/>
        <end position="35"/>
    </location>
</feature>
<protein>
    <recommendedName>
        <fullName evidence="4">DUF3618 domain-containing protein</fullName>
    </recommendedName>
</protein>
<dbReference type="EMBL" id="JBHTHR010000408">
    <property type="protein sequence ID" value="MFD0802236.1"/>
    <property type="molecule type" value="Genomic_DNA"/>
</dbReference>
<name>A0ABW3BH98_9ACTN</name>
<comment type="caution">
    <text evidence="2">The sequence shown here is derived from an EMBL/GenBank/DDBJ whole genome shotgun (WGS) entry which is preliminary data.</text>
</comment>
<feature type="region of interest" description="Disordered" evidence="1">
    <location>
        <begin position="139"/>
        <end position="184"/>
    </location>
</feature>